<dbReference type="PROSITE" id="PS00463">
    <property type="entry name" value="ZN2_CY6_FUNGAL_1"/>
    <property type="match status" value="1"/>
</dbReference>
<keyword evidence="4" id="KW-0804">Transcription</keyword>
<evidence type="ECO:0000256" key="6">
    <source>
        <dbReference type="SAM" id="MobiDB-lite"/>
    </source>
</evidence>
<dbReference type="GO" id="GO:0000981">
    <property type="term" value="F:DNA-binding transcription factor activity, RNA polymerase II-specific"/>
    <property type="evidence" value="ECO:0007669"/>
    <property type="project" value="InterPro"/>
</dbReference>
<comment type="caution">
    <text evidence="8">The sequence shown here is derived from an EMBL/GenBank/DDBJ whole genome shotgun (WGS) entry which is preliminary data.</text>
</comment>
<evidence type="ECO:0000256" key="4">
    <source>
        <dbReference type="ARBA" id="ARBA00023163"/>
    </source>
</evidence>
<evidence type="ECO:0000313" key="8">
    <source>
        <dbReference type="EMBL" id="PIG84817.1"/>
    </source>
</evidence>
<dbReference type="GO" id="GO:0000976">
    <property type="term" value="F:transcription cis-regulatory region binding"/>
    <property type="evidence" value="ECO:0007669"/>
    <property type="project" value="TreeGrafter"/>
</dbReference>
<dbReference type="InterPro" id="IPR036864">
    <property type="entry name" value="Zn2-C6_fun-type_DNA-bd_sf"/>
</dbReference>
<protein>
    <submittedName>
        <fullName evidence="8">C6 transcription factor</fullName>
    </submittedName>
</protein>
<dbReference type="CDD" id="cd00067">
    <property type="entry name" value="GAL4"/>
    <property type="match status" value="1"/>
</dbReference>
<dbReference type="SMART" id="SM00066">
    <property type="entry name" value="GAL4"/>
    <property type="match status" value="1"/>
</dbReference>
<dbReference type="InterPro" id="IPR021858">
    <property type="entry name" value="Fun_TF"/>
</dbReference>
<dbReference type="Gene3D" id="4.10.240.10">
    <property type="entry name" value="Zn(2)-C6 fungal-type DNA-binding domain"/>
    <property type="match status" value="1"/>
</dbReference>
<evidence type="ECO:0000256" key="2">
    <source>
        <dbReference type="ARBA" id="ARBA00023015"/>
    </source>
</evidence>
<evidence type="ECO:0000313" key="9">
    <source>
        <dbReference type="Proteomes" id="UP000231358"/>
    </source>
</evidence>
<dbReference type="AlphaFoldDB" id="A0A2G7FW59"/>
<name>A0A2G7FW59_9EURO</name>
<dbReference type="STRING" id="656916.A0A2G7FW59"/>
<keyword evidence="2" id="KW-0805">Transcription regulation</keyword>
<proteinExistence type="predicted"/>
<feature type="region of interest" description="Disordered" evidence="6">
    <location>
        <begin position="87"/>
        <end position="122"/>
    </location>
</feature>
<dbReference type="EMBL" id="NEXV01000360">
    <property type="protein sequence ID" value="PIG84817.1"/>
    <property type="molecule type" value="Genomic_DNA"/>
</dbReference>
<feature type="compositionally biased region" description="Low complexity" evidence="6">
    <location>
        <begin position="93"/>
        <end position="107"/>
    </location>
</feature>
<organism evidence="8 9">
    <name type="scientific">Aspergillus arachidicola</name>
    <dbReference type="NCBI Taxonomy" id="656916"/>
    <lineage>
        <taxon>Eukaryota</taxon>
        <taxon>Fungi</taxon>
        <taxon>Dikarya</taxon>
        <taxon>Ascomycota</taxon>
        <taxon>Pezizomycotina</taxon>
        <taxon>Eurotiomycetes</taxon>
        <taxon>Eurotiomycetidae</taxon>
        <taxon>Eurotiales</taxon>
        <taxon>Aspergillaceae</taxon>
        <taxon>Aspergillus</taxon>
        <taxon>Aspergillus subgen. Circumdati</taxon>
    </lineage>
</organism>
<keyword evidence="5" id="KW-0539">Nucleus</keyword>
<feature type="region of interest" description="Disordered" evidence="6">
    <location>
        <begin position="1"/>
        <end position="27"/>
    </location>
</feature>
<dbReference type="GO" id="GO:0045944">
    <property type="term" value="P:positive regulation of transcription by RNA polymerase II"/>
    <property type="evidence" value="ECO:0007669"/>
    <property type="project" value="TreeGrafter"/>
</dbReference>
<dbReference type="PANTHER" id="PTHR37534">
    <property type="entry name" value="TRANSCRIPTIONAL ACTIVATOR PROTEIN UGA3"/>
    <property type="match status" value="1"/>
</dbReference>
<feature type="domain" description="Zn(2)-C6 fungal-type" evidence="7">
    <location>
        <begin position="35"/>
        <end position="63"/>
    </location>
</feature>
<comment type="subcellular location">
    <subcellularLocation>
        <location evidence="1">Nucleus</location>
    </subcellularLocation>
</comment>
<feature type="compositionally biased region" description="Polar residues" evidence="6">
    <location>
        <begin position="1"/>
        <end position="19"/>
    </location>
</feature>
<gene>
    <name evidence="8" type="ORF">AARAC_001269</name>
</gene>
<dbReference type="GO" id="GO:0005634">
    <property type="term" value="C:nucleus"/>
    <property type="evidence" value="ECO:0007669"/>
    <property type="project" value="UniProtKB-SubCell"/>
</dbReference>
<dbReference type="Proteomes" id="UP000231358">
    <property type="component" value="Unassembled WGS sequence"/>
</dbReference>
<dbReference type="Pfam" id="PF00172">
    <property type="entry name" value="Zn_clus"/>
    <property type="match status" value="1"/>
</dbReference>
<keyword evidence="9" id="KW-1185">Reference proteome</keyword>
<dbReference type="InterPro" id="IPR001138">
    <property type="entry name" value="Zn2Cys6_DnaBD"/>
</dbReference>
<dbReference type="PROSITE" id="PS50048">
    <property type="entry name" value="ZN2_CY6_FUNGAL_2"/>
    <property type="match status" value="1"/>
</dbReference>
<reference evidence="8 9" key="1">
    <citation type="submission" date="2017-05" db="EMBL/GenBank/DDBJ databases">
        <title>Genome sequence for an aflatoxigenic pathogen of Argentinian peanut, Aspergillus arachidicola.</title>
        <authorList>
            <person name="Moore G."/>
            <person name="Beltz S.B."/>
            <person name="Mack B.M."/>
        </authorList>
    </citation>
    <scope>NUCLEOTIDE SEQUENCE [LARGE SCALE GENOMIC DNA]</scope>
    <source>
        <strain evidence="8 9">CBS 117610</strain>
    </source>
</reference>
<evidence type="ECO:0000256" key="3">
    <source>
        <dbReference type="ARBA" id="ARBA00023125"/>
    </source>
</evidence>
<evidence type="ECO:0000256" key="5">
    <source>
        <dbReference type="ARBA" id="ARBA00023242"/>
    </source>
</evidence>
<evidence type="ECO:0000259" key="7">
    <source>
        <dbReference type="PROSITE" id="PS50048"/>
    </source>
</evidence>
<dbReference type="PANTHER" id="PTHR37534:SF16">
    <property type="entry name" value="ZN(II)2CYS6 TRANSCRIPTION FACTOR (EUROFUNG)-RELATED"/>
    <property type="match status" value="1"/>
</dbReference>
<keyword evidence="3" id="KW-0238">DNA-binding</keyword>
<sequence>MNQLDTAANVSGRNPVQSTTRKRARREGSKWTRSGCLTCKKRRKRCDESKPSCRSCVRLGLTCEGYGSMWAEPLKPSAEIFQQFLPPKRRRVSPSPSLSASSPAAPVEQLSPNSTVISGYTTVPSTPSDYGVTEICTPRDEDNGCRGNDDLALDVTHSENCTVVVPKQCGSLSHLSNLEMHYLQYHMEQGSRLLANLESDENPLRSLIIPYALSSPLLMKALCAVSAMHLANRSCGNLSAQTAAANYYVRTMSGLRSALSMAPVEGFPTDSILAVALLCKYEIVRGSVKQWAVHLSALEKLVVSRGGFSAFDQDTAEFLWGLFMYAHNVARITNRKQITNYIPGEEALSLRKLDIYIGYTEDIIRLCPRIADLPLLSHDPVALGLEIHTIDSSLRNWTHTSTPYIIPKGATDASLVRLRMVAECFRDAAYIYLHSTLERMSQGIVARNLPSLWSSFISRTKQVALRRCLDRIQSFPVDENCEYSALTFPLFIAGCESESLAARELVIRSLSKLESNFGIGNTKRAKELLHILWNGEKMHWLDVLEKLKWDLILA</sequence>
<accession>A0A2G7FW59</accession>
<evidence type="ECO:0000256" key="1">
    <source>
        <dbReference type="ARBA" id="ARBA00004123"/>
    </source>
</evidence>
<feature type="compositionally biased region" description="Polar residues" evidence="6">
    <location>
        <begin position="110"/>
        <end position="122"/>
    </location>
</feature>
<dbReference type="Pfam" id="PF11951">
    <property type="entry name" value="Fungal_trans_2"/>
    <property type="match status" value="1"/>
</dbReference>
<dbReference type="GO" id="GO:0008270">
    <property type="term" value="F:zinc ion binding"/>
    <property type="evidence" value="ECO:0007669"/>
    <property type="project" value="InterPro"/>
</dbReference>
<dbReference type="SUPFAM" id="SSF57701">
    <property type="entry name" value="Zn2/Cys6 DNA-binding domain"/>
    <property type="match status" value="1"/>
</dbReference>